<comment type="caution">
    <text evidence="1">The sequence shown here is derived from an EMBL/GenBank/DDBJ whole genome shotgun (WGS) entry which is preliminary data.</text>
</comment>
<organism evidence="1 2">
    <name type="scientific">Genlisea aurea</name>
    <dbReference type="NCBI Taxonomy" id="192259"/>
    <lineage>
        <taxon>Eukaryota</taxon>
        <taxon>Viridiplantae</taxon>
        <taxon>Streptophyta</taxon>
        <taxon>Embryophyta</taxon>
        <taxon>Tracheophyta</taxon>
        <taxon>Spermatophyta</taxon>
        <taxon>Magnoliopsida</taxon>
        <taxon>eudicotyledons</taxon>
        <taxon>Gunneridae</taxon>
        <taxon>Pentapetalae</taxon>
        <taxon>asterids</taxon>
        <taxon>lamiids</taxon>
        <taxon>Lamiales</taxon>
        <taxon>Lentibulariaceae</taxon>
        <taxon>Genlisea</taxon>
    </lineage>
</organism>
<evidence type="ECO:0000313" key="1">
    <source>
        <dbReference type="EMBL" id="EPS70793.1"/>
    </source>
</evidence>
<gene>
    <name evidence="1" type="ORF">M569_03970</name>
</gene>
<keyword evidence="2" id="KW-1185">Reference proteome</keyword>
<dbReference type="Proteomes" id="UP000015453">
    <property type="component" value="Unassembled WGS sequence"/>
</dbReference>
<dbReference type="EMBL" id="AUSU01001544">
    <property type="protein sequence ID" value="EPS70793.1"/>
    <property type="molecule type" value="Genomic_DNA"/>
</dbReference>
<sequence>MEFIRLSGIDPKVMKLRRRQGEEVKSAEMDRSMRTMTTSTSICKECFLDPTRYRLPVSLI</sequence>
<evidence type="ECO:0000313" key="2">
    <source>
        <dbReference type="Proteomes" id="UP000015453"/>
    </source>
</evidence>
<dbReference type="AlphaFoldDB" id="S8E4T3"/>
<proteinExistence type="predicted"/>
<name>S8E4T3_9LAMI</name>
<accession>S8E4T3</accession>
<reference evidence="1 2" key="1">
    <citation type="journal article" date="2013" name="BMC Genomics">
        <title>The miniature genome of a carnivorous plant Genlisea aurea contains a low number of genes and short non-coding sequences.</title>
        <authorList>
            <person name="Leushkin E.V."/>
            <person name="Sutormin R.A."/>
            <person name="Nabieva E.R."/>
            <person name="Penin A.A."/>
            <person name="Kondrashov A.S."/>
            <person name="Logacheva M.D."/>
        </authorList>
    </citation>
    <scope>NUCLEOTIDE SEQUENCE [LARGE SCALE GENOMIC DNA]</scope>
</reference>
<protein>
    <submittedName>
        <fullName evidence="1">Uncharacterized protein</fullName>
    </submittedName>
</protein>